<comment type="subcellular location">
    <subcellularLocation>
        <location evidence="1">Secreted</location>
    </subcellularLocation>
</comment>
<dbReference type="Gene3D" id="2.40.40.10">
    <property type="entry name" value="RlpA-like domain"/>
    <property type="match status" value="1"/>
</dbReference>
<dbReference type="PROSITE" id="PS50843">
    <property type="entry name" value="EXPANSIN_CBD"/>
    <property type="match status" value="1"/>
</dbReference>
<evidence type="ECO:0000313" key="6">
    <source>
        <dbReference type="EMBL" id="CAK9206195.1"/>
    </source>
</evidence>
<dbReference type="InterPro" id="IPR036749">
    <property type="entry name" value="Expansin_CBD_sf"/>
</dbReference>
<keyword evidence="2" id="KW-0964">Secreted</keyword>
<dbReference type="Pfam" id="PF01357">
    <property type="entry name" value="Expansin_C"/>
    <property type="match status" value="1"/>
</dbReference>
<feature type="domain" description="Expansin-like EG45" evidence="4">
    <location>
        <begin position="74"/>
        <end position="183"/>
    </location>
</feature>
<dbReference type="InterPro" id="IPR009009">
    <property type="entry name" value="RlpA-like_DPBB"/>
</dbReference>
<dbReference type="InterPro" id="IPR005795">
    <property type="entry name" value="LolPI"/>
</dbReference>
<evidence type="ECO:0000256" key="2">
    <source>
        <dbReference type="ARBA" id="ARBA00022525"/>
    </source>
</evidence>
<dbReference type="PANTHER" id="PTHR31692">
    <property type="entry name" value="EXPANSIN-B3"/>
    <property type="match status" value="1"/>
</dbReference>
<sequence length="286" mass="31173">MGVARFQQERLDDLLQLLQIRLLGVAILLVLLPCCINCQQQLSSSLLAQNGYDIDWQYGHATWYGNPYGDGSDGGACGYTSLENTPYGSNVAAGSAAVFSNGQGCGICYDVKCSYSICNSQPTRVVITDFCPGGVYCSTDEVAFDLSGSAMDSLAVPGLESTLRDFGQYDIQYMRVPCDYVGQNVAFAVDAGSSPYWLSFAVRYEGGPGDIESVMIRQSGSYDWVAMQHNWGASWMLIDYSGQAFRGPYDVQITAKLNGHSLIAWNAIPDYFQPGATYNSSVQFLY</sequence>
<keyword evidence="7" id="KW-1185">Reference proteome</keyword>
<dbReference type="PROSITE" id="PS50842">
    <property type="entry name" value="EXPANSIN_EG45"/>
    <property type="match status" value="1"/>
</dbReference>
<dbReference type="Pfam" id="PF03330">
    <property type="entry name" value="DPBB_1"/>
    <property type="match status" value="1"/>
</dbReference>
<dbReference type="PANTHER" id="PTHR31692:SF5">
    <property type="entry name" value="EXPANSIN-B3"/>
    <property type="match status" value="1"/>
</dbReference>
<dbReference type="SUPFAM" id="SSF50685">
    <property type="entry name" value="Barwin-like endoglucanases"/>
    <property type="match status" value="1"/>
</dbReference>
<gene>
    <name evidence="6" type="ORF">CSSPTR1EN2_LOCUS8227</name>
</gene>
<comment type="similarity">
    <text evidence="3">Belongs to the expansin family.</text>
</comment>
<feature type="domain" description="Expansin-like CBD" evidence="5">
    <location>
        <begin position="196"/>
        <end position="280"/>
    </location>
</feature>
<dbReference type="InterPro" id="IPR007118">
    <property type="entry name" value="Expan_Lol_pI"/>
</dbReference>
<name>A0ABP0TVN8_9BRYO</name>
<dbReference type="PRINTS" id="PR01225">
    <property type="entry name" value="EXPANSNFAMLY"/>
</dbReference>
<evidence type="ECO:0000256" key="3">
    <source>
        <dbReference type="RuleBase" id="RU003460"/>
    </source>
</evidence>
<dbReference type="Proteomes" id="UP001497512">
    <property type="component" value="Chromosome 15"/>
</dbReference>
<dbReference type="PRINTS" id="PR00829">
    <property type="entry name" value="LOLP1ALLERGN"/>
</dbReference>
<protein>
    <submittedName>
        <fullName evidence="6">Uncharacterized protein</fullName>
    </submittedName>
</protein>
<organism evidence="6 7">
    <name type="scientific">Sphagnum troendelagicum</name>
    <dbReference type="NCBI Taxonomy" id="128251"/>
    <lineage>
        <taxon>Eukaryota</taxon>
        <taxon>Viridiplantae</taxon>
        <taxon>Streptophyta</taxon>
        <taxon>Embryophyta</taxon>
        <taxon>Bryophyta</taxon>
        <taxon>Sphagnophytina</taxon>
        <taxon>Sphagnopsida</taxon>
        <taxon>Sphagnales</taxon>
        <taxon>Sphagnaceae</taxon>
        <taxon>Sphagnum</taxon>
    </lineage>
</organism>
<dbReference type="InterPro" id="IPR007117">
    <property type="entry name" value="Expansin_CBD"/>
</dbReference>
<dbReference type="SMART" id="SM00837">
    <property type="entry name" value="DPBB_1"/>
    <property type="match status" value="1"/>
</dbReference>
<dbReference type="EMBL" id="OZ019907">
    <property type="protein sequence ID" value="CAK9206195.1"/>
    <property type="molecule type" value="Genomic_DNA"/>
</dbReference>
<dbReference type="InterPro" id="IPR007112">
    <property type="entry name" value="Expansin/allergen_DPBB_dom"/>
</dbReference>
<dbReference type="InterPro" id="IPR036908">
    <property type="entry name" value="RlpA-like_sf"/>
</dbReference>
<evidence type="ECO:0000256" key="1">
    <source>
        <dbReference type="ARBA" id="ARBA00004613"/>
    </source>
</evidence>
<evidence type="ECO:0000259" key="5">
    <source>
        <dbReference type="PROSITE" id="PS50843"/>
    </source>
</evidence>
<dbReference type="Gene3D" id="2.60.40.760">
    <property type="entry name" value="Expansin, cellulose-binding-like domain"/>
    <property type="match status" value="1"/>
</dbReference>
<accession>A0ABP0TVN8</accession>
<dbReference type="SUPFAM" id="SSF49590">
    <property type="entry name" value="PHL pollen allergen"/>
    <property type="match status" value="1"/>
</dbReference>
<evidence type="ECO:0000259" key="4">
    <source>
        <dbReference type="PROSITE" id="PS50842"/>
    </source>
</evidence>
<evidence type="ECO:0000313" key="7">
    <source>
        <dbReference type="Proteomes" id="UP001497512"/>
    </source>
</evidence>
<proteinExistence type="inferred from homology"/>
<reference evidence="6" key="1">
    <citation type="submission" date="2024-02" db="EMBL/GenBank/DDBJ databases">
        <authorList>
            <consortium name="ELIXIR-Norway"/>
            <consortium name="Elixir Norway"/>
        </authorList>
    </citation>
    <scope>NUCLEOTIDE SEQUENCE</scope>
</reference>